<reference evidence="3 4" key="1">
    <citation type="journal article" date="2023" name="Int. J. Syst. Evol. Microbiol.">
        <title>Winogradskyella bathintestinalis sp. nov., isolated from the intestine of the deep-sea loosejaw dragonfish, Malacosteus niger.</title>
        <authorList>
            <person name="Uniacke-Lowe S."/>
            <person name="Johnson C.N."/>
            <person name="Stanton C."/>
            <person name="Hill C."/>
            <person name="Ross P."/>
        </authorList>
    </citation>
    <scope>NUCLEOTIDE SEQUENCE [LARGE SCALE GENOMIC DNA]</scope>
    <source>
        <strain evidence="3 4">APC 3343</strain>
    </source>
</reference>
<keyword evidence="1" id="KW-0808">Transferase</keyword>
<gene>
    <name evidence="3" type="ORF">QMA06_13540</name>
</gene>
<evidence type="ECO:0000313" key="4">
    <source>
        <dbReference type="Proteomes" id="UP001231197"/>
    </source>
</evidence>
<sequence>MIQSKLDYNYYNEQDRIALKIEELNLSNIIRNVISPNPIWKFQKLLRKVEYFQNCKKGYLNQIYLYYLKYRFKTISVKLGFSIPPNVFGPGLSIAHYGTIVVNSAAKIGANCRIHVCVNIGATGGQVEAPQIGNNVYIAPGAKIFGNISIPNNTAIGANAVVNKSFEKEHTVIAGIPAKVIGEVEINTIIKHV</sequence>
<dbReference type="InterPro" id="IPR011004">
    <property type="entry name" value="Trimer_LpxA-like_sf"/>
</dbReference>
<dbReference type="RefSeq" id="WP_290207415.1">
    <property type="nucleotide sequence ID" value="NZ_JASDDK010000005.1"/>
</dbReference>
<name>A0ABT7ZXK5_9FLAO</name>
<dbReference type="EMBL" id="JASDDK010000005">
    <property type="protein sequence ID" value="MDN3493743.1"/>
    <property type="molecule type" value="Genomic_DNA"/>
</dbReference>
<comment type="caution">
    <text evidence="3">The sequence shown here is derived from an EMBL/GenBank/DDBJ whole genome shotgun (WGS) entry which is preliminary data.</text>
</comment>
<dbReference type="SUPFAM" id="SSF51161">
    <property type="entry name" value="Trimeric LpxA-like enzymes"/>
    <property type="match status" value="1"/>
</dbReference>
<accession>A0ABT7ZXK5</accession>
<protein>
    <submittedName>
        <fullName evidence="3">Serine acetyltransferase</fullName>
    </submittedName>
</protein>
<dbReference type="InterPro" id="IPR045304">
    <property type="entry name" value="LbH_SAT"/>
</dbReference>
<dbReference type="CDD" id="cd03354">
    <property type="entry name" value="LbH_SAT"/>
    <property type="match status" value="1"/>
</dbReference>
<proteinExistence type="predicted"/>
<evidence type="ECO:0000256" key="2">
    <source>
        <dbReference type="ARBA" id="ARBA00023315"/>
    </source>
</evidence>
<keyword evidence="2" id="KW-0012">Acyltransferase</keyword>
<evidence type="ECO:0000256" key="1">
    <source>
        <dbReference type="ARBA" id="ARBA00022679"/>
    </source>
</evidence>
<dbReference type="PANTHER" id="PTHR42811">
    <property type="entry name" value="SERINE ACETYLTRANSFERASE"/>
    <property type="match status" value="1"/>
</dbReference>
<evidence type="ECO:0000313" key="3">
    <source>
        <dbReference type="EMBL" id="MDN3493743.1"/>
    </source>
</evidence>
<organism evidence="3 4">
    <name type="scientific">Winogradskyella bathintestinalis</name>
    <dbReference type="NCBI Taxonomy" id="3035208"/>
    <lineage>
        <taxon>Bacteria</taxon>
        <taxon>Pseudomonadati</taxon>
        <taxon>Bacteroidota</taxon>
        <taxon>Flavobacteriia</taxon>
        <taxon>Flavobacteriales</taxon>
        <taxon>Flavobacteriaceae</taxon>
        <taxon>Winogradskyella</taxon>
    </lineage>
</organism>
<dbReference type="Gene3D" id="2.160.10.10">
    <property type="entry name" value="Hexapeptide repeat proteins"/>
    <property type="match status" value="1"/>
</dbReference>
<keyword evidence="4" id="KW-1185">Reference proteome</keyword>
<dbReference type="Proteomes" id="UP001231197">
    <property type="component" value="Unassembled WGS sequence"/>
</dbReference>